<evidence type="ECO:0000259" key="9">
    <source>
        <dbReference type="Pfam" id="PF21605"/>
    </source>
</evidence>
<evidence type="ECO:0000313" key="11">
    <source>
        <dbReference type="Proteomes" id="UP000826234"/>
    </source>
</evidence>
<keyword evidence="11" id="KW-1185">Reference proteome</keyword>
<dbReference type="InterPro" id="IPR048648">
    <property type="entry name" value="CRLF2-like_D2"/>
</dbReference>
<evidence type="ECO:0000313" key="10">
    <source>
        <dbReference type="EMBL" id="KAH0624660.1"/>
    </source>
</evidence>
<evidence type="ECO:0000256" key="2">
    <source>
        <dbReference type="ARBA" id="ARBA00022692"/>
    </source>
</evidence>
<dbReference type="InterPro" id="IPR013783">
    <property type="entry name" value="Ig-like_fold"/>
</dbReference>
<evidence type="ECO:0000256" key="1">
    <source>
        <dbReference type="ARBA" id="ARBA00004167"/>
    </source>
</evidence>
<accession>A0ABQ7T4S7</accession>
<dbReference type="InterPro" id="IPR036116">
    <property type="entry name" value="FN3_sf"/>
</dbReference>
<dbReference type="PANTHER" id="PTHR23037">
    <property type="entry name" value="CYTOKINE RECEPTOR"/>
    <property type="match status" value="1"/>
</dbReference>
<comment type="caution">
    <text evidence="10">The sequence shown here is derived from an EMBL/GenBank/DDBJ whole genome shotgun (WGS) entry which is preliminary data.</text>
</comment>
<keyword evidence="6" id="KW-1015">Disulfide bond</keyword>
<name>A0ABQ7T4S7_PHRPL</name>
<keyword evidence="7" id="KW-0675">Receptor</keyword>
<dbReference type="Gene3D" id="2.60.40.10">
    <property type="entry name" value="Immunoglobulins"/>
    <property type="match status" value="2"/>
</dbReference>
<comment type="subcellular location">
    <subcellularLocation>
        <location evidence="1">Membrane</location>
        <topology evidence="1">Single-pass membrane protein</topology>
    </subcellularLocation>
</comment>
<keyword evidence="3" id="KW-0732">Signal</keyword>
<evidence type="ECO:0000256" key="8">
    <source>
        <dbReference type="SAM" id="Phobius"/>
    </source>
</evidence>
<dbReference type="Pfam" id="PF21605">
    <property type="entry name" value="CRLF2-like_D2"/>
    <property type="match status" value="1"/>
</dbReference>
<evidence type="ECO:0000256" key="3">
    <source>
        <dbReference type="ARBA" id="ARBA00022729"/>
    </source>
</evidence>
<feature type="transmembrane region" description="Helical" evidence="8">
    <location>
        <begin position="245"/>
        <end position="267"/>
    </location>
</feature>
<feature type="domain" description="Cytokine receptor-like factor 2-like D2" evidence="9">
    <location>
        <begin position="140"/>
        <end position="234"/>
    </location>
</feature>
<dbReference type="PANTHER" id="PTHR23037:SF28">
    <property type="entry name" value="ERYTHROPOIETIN RECEPTOR"/>
    <property type="match status" value="1"/>
</dbReference>
<gene>
    <name evidence="10" type="ORF">JD844_032340</name>
</gene>
<dbReference type="EMBL" id="JAIPUX010001232">
    <property type="protein sequence ID" value="KAH0624660.1"/>
    <property type="molecule type" value="Genomic_DNA"/>
</dbReference>
<evidence type="ECO:0000256" key="6">
    <source>
        <dbReference type="ARBA" id="ARBA00023157"/>
    </source>
</evidence>
<keyword evidence="2 8" id="KW-0812">Transmembrane</keyword>
<evidence type="ECO:0000256" key="7">
    <source>
        <dbReference type="ARBA" id="ARBA00023170"/>
    </source>
</evidence>
<protein>
    <recommendedName>
        <fullName evidence="9">Cytokine receptor-like factor 2-like D2 domain-containing protein</fullName>
    </recommendedName>
</protein>
<organism evidence="10 11">
    <name type="scientific">Phrynosoma platyrhinos</name>
    <name type="common">Desert horned lizard</name>
    <dbReference type="NCBI Taxonomy" id="52577"/>
    <lineage>
        <taxon>Eukaryota</taxon>
        <taxon>Metazoa</taxon>
        <taxon>Chordata</taxon>
        <taxon>Craniata</taxon>
        <taxon>Vertebrata</taxon>
        <taxon>Euteleostomi</taxon>
        <taxon>Lepidosauria</taxon>
        <taxon>Squamata</taxon>
        <taxon>Bifurcata</taxon>
        <taxon>Unidentata</taxon>
        <taxon>Episquamata</taxon>
        <taxon>Toxicofera</taxon>
        <taxon>Iguania</taxon>
        <taxon>Phrynosomatidae</taxon>
        <taxon>Phrynosomatinae</taxon>
        <taxon>Phrynosoma</taxon>
    </lineage>
</organism>
<keyword evidence="4 8" id="KW-1133">Transmembrane helix</keyword>
<proteinExistence type="predicted"/>
<dbReference type="Proteomes" id="UP000826234">
    <property type="component" value="Unassembled WGS sequence"/>
</dbReference>
<reference evidence="10 11" key="1">
    <citation type="journal article" date="2022" name="Gigascience">
        <title>A chromosome-level genome assembly and annotation of the desert horned lizard, Phrynosoma platyrhinos, provides insight into chromosomal rearrangements among reptiles.</title>
        <authorList>
            <person name="Koochekian N."/>
            <person name="Ascanio A."/>
            <person name="Farleigh K."/>
            <person name="Card D.C."/>
            <person name="Schield D.R."/>
            <person name="Castoe T.A."/>
            <person name="Jezkova T."/>
        </authorList>
    </citation>
    <scope>NUCLEOTIDE SEQUENCE [LARGE SCALE GENOMIC DNA]</scope>
    <source>
        <strain evidence="10">NK-2021</strain>
    </source>
</reference>
<evidence type="ECO:0000256" key="5">
    <source>
        <dbReference type="ARBA" id="ARBA00023136"/>
    </source>
</evidence>
<sequence length="337" mass="38868">MEFSPSLNGRNYPLQSIEELAFKRRAAKEISSIKSVLEKDCCGLHTDEYLISDPVSRYGMGHSQLCCTSLDQHVGISDVGTILDDLRWKQCPQYIPDQGYNAGCVFQAETDATLQISIRDTNGTKELYFDEQYIFKFLKPDPPENVSIQWGDGEVTAQCMPPQPLQNFELEFQYKSRFDKDWQVRHWQSRKNACCKIKDQGFDLEKCYTFRFRLKYIYGDYSSEWSAKTLWTNGSSVVSEPEFNAIILLTSVMAGLLIIFVLLLCVCRLDRIRKTLMPIIPDPKNIYSELFTDHNGDFQEWVSKTEKVLAETKLECIEEECVIEEKGEDLQENKAEA</sequence>
<keyword evidence="5 8" id="KW-0472">Membrane</keyword>
<evidence type="ECO:0000256" key="4">
    <source>
        <dbReference type="ARBA" id="ARBA00022989"/>
    </source>
</evidence>
<dbReference type="SUPFAM" id="SSF49265">
    <property type="entry name" value="Fibronectin type III"/>
    <property type="match status" value="2"/>
</dbReference>